<dbReference type="EMBL" id="MU854412">
    <property type="protein sequence ID" value="KAK4039021.1"/>
    <property type="molecule type" value="Genomic_DNA"/>
</dbReference>
<gene>
    <name evidence="3" type="ORF">C8A01DRAFT_16932</name>
</gene>
<dbReference type="Proteomes" id="UP001303115">
    <property type="component" value="Unassembled WGS sequence"/>
</dbReference>
<accession>A0AAN6SR27</accession>
<dbReference type="CDD" id="cd03443">
    <property type="entry name" value="PaaI_thioesterase"/>
    <property type="match status" value="1"/>
</dbReference>
<dbReference type="Gene3D" id="3.10.129.10">
    <property type="entry name" value="Hotdog Thioesterase"/>
    <property type="match status" value="1"/>
</dbReference>
<evidence type="ECO:0000313" key="3">
    <source>
        <dbReference type="EMBL" id="KAK4039021.1"/>
    </source>
</evidence>
<dbReference type="AlphaFoldDB" id="A0AAN6SR27"/>
<dbReference type="InterPro" id="IPR006683">
    <property type="entry name" value="Thioestr_dom"/>
</dbReference>
<keyword evidence="4" id="KW-1185">Reference proteome</keyword>
<evidence type="ECO:0000259" key="2">
    <source>
        <dbReference type="Pfam" id="PF03061"/>
    </source>
</evidence>
<organism evidence="3 4">
    <name type="scientific">Parachaetomium inaequale</name>
    <dbReference type="NCBI Taxonomy" id="2588326"/>
    <lineage>
        <taxon>Eukaryota</taxon>
        <taxon>Fungi</taxon>
        <taxon>Dikarya</taxon>
        <taxon>Ascomycota</taxon>
        <taxon>Pezizomycotina</taxon>
        <taxon>Sordariomycetes</taxon>
        <taxon>Sordariomycetidae</taxon>
        <taxon>Sordariales</taxon>
        <taxon>Chaetomiaceae</taxon>
        <taxon>Parachaetomium</taxon>
    </lineage>
</organism>
<feature type="region of interest" description="Disordered" evidence="1">
    <location>
        <begin position="1"/>
        <end position="51"/>
    </location>
</feature>
<proteinExistence type="predicted"/>
<reference evidence="4" key="1">
    <citation type="journal article" date="2023" name="Mol. Phylogenet. Evol.">
        <title>Genome-scale phylogeny and comparative genomics of the fungal order Sordariales.</title>
        <authorList>
            <person name="Hensen N."/>
            <person name="Bonometti L."/>
            <person name="Westerberg I."/>
            <person name="Brannstrom I.O."/>
            <person name="Guillou S."/>
            <person name="Cros-Aarteil S."/>
            <person name="Calhoun S."/>
            <person name="Haridas S."/>
            <person name="Kuo A."/>
            <person name="Mondo S."/>
            <person name="Pangilinan J."/>
            <person name="Riley R."/>
            <person name="LaButti K."/>
            <person name="Andreopoulos B."/>
            <person name="Lipzen A."/>
            <person name="Chen C."/>
            <person name="Yan M."/>
            <person name="Daum C."/>
            <person name="Ng V."/>
            <person name="Clum A."/>
            <person name="Steindorff A."/>
            <person name="Ohm R.A."/>
            <person name="Martin F."/>
            <person name="Silar P."/>
            <person name="Natvig D.O."/>
            <person name="Lalanne C."/>
            <person name="Gautier V."/>
            <person name="Ament-Velasquez S.L."/>
            <person name="Kruys A."/>
            <person name="Hutchinson M.I."/>
            <person name="Powell A.J."/>
            <person name="Barry K."/>
            <person name="Miller A.N."/>
            <person name="Grigoriev I.V."/>
            <person name="Debuchy R."/>
            <person name="Gladieux P."/>
            <person name="Hiltunen Thoren M."/>
            <person name="Johannesson H."/>
        </authorList>
    </citation>
    <scope>NUCLEOTIDE SEQUENCE [LARGE SCALE GENOMIC DNA]</scope>
    <source>
        <strain evidence="4">CBS 284.82</strain>
    </source>
</reference>
<feature type="compositionally biased region" description="Low complexity" evidence="1">
    <location>
        <begin position="7"/>
        <end position="20"/>
    </location>
</feature>
<name>A0AAN6SR27_9PEZI</name>
<dbReference type="InterPro" id="IPR029069">
    <property type="entry name" value="HotDog_dom_sf"/>
</dbReference>
<feature type="domain" description="Thioesterase" evidence="2">
    <location>
        <begin position="169"/>
        <end position="240"/>
    </location>
</feature>
<protein>
    <submittedName>
        <fullName evidence="3">HotDog domain-containing protein</fullName>
    </submittedName>
</protein>
<evidence type="ECO:0000313" key="4">
    <source>
        <dbReference type="Proteomes" id="UP001303115"/>
    </source>
</evidence>
<dbReference type="SUPFAM" id="SSF54637">
    <property type="entry name" value="Thioesterase/thiol ester dehydrase-isomerase"/>
    <property type="match status" value="1"/>
</dbReference>
<dbReference type="Pfam" id="PF03061">
    <property type="entry name" value="4HBT"/>
    <property type="match status" value="1"/>
</dbReference>
<comment type="caution">
    <text evidence="3">The sequence shown here is derived from an EMBL/GenBank/DDBJ whole genome shotgun (WGS) entry which is preliminary data.</text>
</comment>
<dbReference type="InterPro" id="IPR052061">
    <property type="entry name" value="PTE-AB_protein"/>
</dbReference>
<sequence length="252" mass="27163">MRNPGAQQPNSNPNPTQQQQQHHDNQTAIITNKTNRRHPGGSSPPEAHNQPIADPLAHFLAIPWTARLLTDPSAFGIVVSDRRPLASGEKQFVRGVLNGEATVRACVTFLVRVPPSPSSNGSGGGIGLLSKSKALLQGGGPQDGEDPEKPFLLFNALLDLGEGMCGFKGMLHGGAVVVLLDETMCAAANNQCDYTFTATMTTSFLSPVKLPGPVIVRSRVVRKQGRKIFVRGAIEDGDGEFYESRELYWQHD</sequence>
<evidence type="ECO:0000256" key="1">
    <source>
        <dbReference type="SAM" id="MobiDB-lite"/>
    </source>
</evidence>
<dbReference type="PANTHER" id="PTHR47260:SF3">
    <property type="entry name" value="THIOESTERASE FAMILY PROTEIN (AFU_ORTHOLOGUE AFUA_7G03960)"/>
    <property type="match status" value="1"/>
</dbReference>
<dbReference type="PANTHER" id="PTHR47260">
    <property type="entry name" value="UPF0644 PROTEIN PB2B4.06"/>
    <property type="match status" value="1"/>
</dbReference>